<dbReference type="PANTHER" id="PTHR45527">
    <property type="entry name" value="NONRIBOSOMAL PEPTIDE SYNTHETASE"/>
    <property type="match status" value="1"/>
</dbReference>
<dbReference type="Pfam" id="PF00975">
    <property type="entry name" value="Thioesterase"/>
    <property type="match status" value="1"/>
</dbReference>
<dbReference type="PROSITE" id="PS00455">
    <property type="entry name" value="AMP_BINDING"/>
    <property type="match status" value="2"/>
</dbReference>
<feature type="domain" description="Carrier" evidence="6">
    <location>
        <begin position="1299"/>
        <end position="1374"/>
    </location>
</feature>
<dbReference type="Pfam" id="PF00550">
    <property type="entry name" value="PP-binding"/>
    <property type="match status" value="2"/>
</dbReference>
<dbReference type="Gene3D" id="3.40.50.1820">
    <property type="entry name" value="alpha/beta hydrolase"/>
    <property type="match status" value="1"/>
</dbReference>
<dbReference type="Gene3D" id="3.30.559.10">
    <property type="entry name" value="Chloramphenicol acetyltransferase-like domain"/>
    <property type="match status" value="2"/>
</dbReference>
<dbReference type="CDD" id="cd02440">
    <property type="entry name" value="AdoMet_MTases"/>
    <property type="match status" value="2"/>
</dbReference>
<dbReference type="Gene3D" id="1.10.1200.10">
    <property type="entry name" value="ACP-like"/>
    <property type="match status" value="1"/>
</dbReference>
<dbReference type="Gene3D" id="3.40.50.980">
    <property type="match status" value="2"/>
</dbReference>
<dbReference type="InterPro" id="IPR001031">
    <property type="entry name" value="Thioesterase"/>
</dbReference>
<dbReference type="CDD" id="cd19540">
    <property type="entry name" value="LCL_NRPS-like"/>
    <property type="match status" value="2"/>
</dbReference>
<evidence type="ECO:0000313" key="7">
    <source>
        <dbReference type="EMBL" id="MCK2216174.1"/>
    </source>
</evidence>
<evidence type="ECO:0000256" key="5">
    <source>
        <dbReference type="SAM" id="MobiDB-lite"/>
    </source>
</evidence>
<dbReference type="SUPFAM" id="SSF56801">
    <property type="entry name" value="Acetyl-CoA synthetase-like"/>
    <property type="match status" value="2"/>
</dbReference>
<feature type="region of interest" description="Disordered" evidence="5">
    <location>
        <begin position="1281"/>
        <end position="1303"/>
    </location>
</feature>
<dbReference type="InterPro" id="IPR029063">
    <property type="entry name" value="SAM-dependent_MTases_sf"/>
</dbReference>
<sequence>MIPLSFAQRRLWFVDRFEGPSSTYNLPVVLRLCGELDVPALRAAIGDVVGRHESLRTVLVEDADGVPGQRVVPVGEVVVELPVSEPVEVGAAVARAVAYEFDLSREIPVRACLLRVGAGEHVLVLLLHHIAADGESAAPLARDLSVAYRARLAGRVPGWAELPVQYADYTLWQHELLGDERLVGAQVGYWRAELAGVPQPVRLPVDRPRPAVASYRGGTVGFRLEPGLLAAVEGVARRGGATVPMVLQAALAVLLHRLGAGTDVAIGSPIAGRTDEALKDLIGLFANTWVLRVDLSGDPSFEQVVDEVRRKALNAYDNQDVPFERLVELLNPERSTAYHPLFQVMFAWQNNTQADADFPGLRVTYEPVGTGTAKFDLFFSVSPDGTGTLEYAKDLFDEGSAQRLADRFADVVRQVTADPAVSVGAVRVVTADERRHLVAEVNDTAAPLPRTTLADLVERQAARAPGAPALTCGGRTLTYGELNRRANRLAHWLLARGAGPERRIAVRLPRSAELVVALLAVAKTGGAYVPLDPAYPPARVEFVLDDAAPLLHLTGEPDLTGLPDTDPARRPLPGSAAYVIYTSGSTGTPKGVVISHEALVNFLTDMRRRCRLSDQDRLLAVTTVAFDIAALELFGPLTTGGHVILAEHPDPPLLADLITRHDITLMQATPSLWQMMTAHDPARLAGLRLLTGGEALPAHLATQLREHAAELTNLYGPTETTIWSTAATVTGPPTIGRPIANTRVYVLDPYLQPVPAQTPGELYIAGTGLARGYHHRPALTADRFVPDPFHPGRMYRTGDLARWNQNGELEYLGRLDDQVKIRGYRIEPGEVEATLAAHPHVEQAVVVARDERLVAYVVPAVRGTDEGATAQVEEWQHVYDQAYADSAAAEWADDFSVWTSSYTGEPIPMEDMREWRDAAVAGVTRWSPQRVLEIGAGNGLLLSRIAPGTQEYWATDFSPSVIERLRPEVGPNVRLLCRPADDADGLPEGHFDTVVLNSVAQYFPGTGYLDRVLRQAWRLLAPGGRIVVGDVRRAATLPLLQAAVQRGRRPEAPAPAVRALVEQALLVERELVVDPEWFAAWAASHEAGALDVRLKPGGRHNELTRHRYEVVLHKQPVRPLRLDDVGTVPWTGLDDVPDDGPVRVTGIPNARLAGEAATARALSVLAGPPPAGPALDPHELTAWARERGGTALVTWSPAGAECFDAIVLPDGVPDDQVCAGTFAPAAARDGRAWANEPAAAREIGALGALLRAHARERLPEYMVPATVVAISRVPLTANGKLDRRALPAPGQAGSGTGRAPRTPREEKLCGLFAEVLGVDRVGADDGFFDLGGHSLLATRLVSRIRTVLGVELPIRALFETPTPAGLADRLGGGHRVRPRLAPMPRPDRLPLSFAQRRLWFIHRFEGPSPTYNLPIVLRLTGELDVPALRAALLDVVTRHESLRTVFREDAEGMPYQHVVPPGEVVLDMPVTAPAELEEAVVRAVGHEFDLAAEIPVRASVLRVSPREHVLVLLVHHIAGDGGSSAPLARDLSRAYAARLAGTAPRWAGLPVQYADYTLWQRDLLGDENDPDSLVSAQTRYWRGELDGVPQPVQLPTDRPRPAVAGNGGDAVAVRLGPAVLARVEELARERGVTVPMVLQAALAVLLWRLGAGDDVTIGSPIAGRTDEALEDLVGFFVNTWVLRVDLSGRPSFGELLGRVKGKALAAYDNQDVPFEDLVELLNPERSTAYHPLFQVMFAWQNNAPSASAMPGLRVRLEPVTTRRAKFDLFLNLSPDGAGTLEYATDLFDRGTAEAVAARFARLVDHLVTHAGDTIGGGDVLLPGEREELLARAGTARDTRRTLPELFAAQVRRTPDAAALTGGGDEWTYAELDRWSDRVARHLISRGAGPERRVALLLDRSPLLVAAILGVVKSGAAYVPIDPDFPPDRVAYMLRDAGPVAVLDQEWAARFRDEPQDGPPPAARVRPDNAAYVMYTSGSTGRPKGVEITHRNVADLVLDDCWGPAHRRVLVHSPHTFDASTYELWTPLTSGGTLVLAPPGKLYLAAMAEAVEQGGVTGLWLTAGLFAVMAEEHPGCFAGVEEVWAGGEALPPEAVRRVLRPGLAVVNGYGPTETTTFAARHRVRELPPGAESVPIGEPMRGMRLYVLDEGLELAPPGVAGELYLAGEGLGRGYVGRPGLTAERFVACRHGRPGERMYRTGDLVRWNAAGRLEYLGRVDDQLKVRGFRIEPAEIEAVLLEDAGVARAAVIAREDRPGDRRLVAYVVPGAALASGDEAAEHVREWRQVYDSMYEGGEVRPGPLGADFTGWNSSYTGRPIPLEEMRAWRDAAVARVLAHRPRRVLELGVGSGLLLAPLAPHVEEYWGTDFSAPVIDRLRGQVAGQPWGGRVTLRCQPAEDAAGLPAGHFDTVVLNSVVQYFPDAGYLAQVLDLAMGLLAPGGRIVVGDVRNLATLRAFHTAVHRAQHPDDPPAAVRAAVERAVLADKELVLDPEYFTAWAARNTAVGAVDVQLKRGGHHNELTRHRYEVVLHKQPVRPMDAAGVPVLTWGEDVSALADLRPGGPVRLTGLPNARLLSEAGPAGGVDPEALCAWGAARGLTVRCTWSATDPDGFEAVLTPSARTCVTGVFRPSGVRGRLANTPTVARGVGALLAGLRERVTGRLPEYMMPSAFVVLDRLPLTRNGKLDRAALPEPEFAGGVYRAPRDQREETLARLFAEVLGLDRIGVDDDFFAMGGHSLRVIRLTWRIRAELGVEVPIRTVFQAPTVAELAAHLDAAQPPEGQDPFAVVLPIRTGGRRAPLWWFHSGGGLCWPYMGFAAHLREDHPVYGVQARGFDRAHPRPSSIEEMIDDYLAQLLAVQPEGPFHLLGWSLGGTVAHAAAAELQRRGHEVALLGLLDCAPASYFTRHAPDDPDPGQVREFFEKYMRHLDDMDEYDLIVETSASLMVEHTAIMKRFRSPVYRGTTLFFNALLNPEDYTALWRPHVEGELRQHDIRCTHQEMYRPEHAAEICRIVNLALGED</sequence>
<dbReference type="SUPFAM" id="SSF53335">
    <property type="entry name" value="S-adenosyl-L-methionine-dependent methyltransferases"/>
    <property type="match status" value="2"/>
</dbReference>
<comment type="cofactor">
    <cofactor evidence="1">
        <name>pantetheine 4'-phosphate</name>
        <dbReference type="ChEBI" id="CHEBI:47942"/>
    </cofactor>
</comment>
<evidence type="ECO:0000256" key="1">
    <source>
        <dbReference type="ARBA" id="ARBA00001957"/>
    </source>
</evidence>
<dbReference type="SUPFAM" id="SSF53474">
    <property type="entry name" value="alpha/beta-Hydrolases"/>
    <property type="match status" value="1"/>
</dbReference>
<dbReference type="InterPro" id="IPR001242">
    <property type="entry name" value="Condensation_dom"/>
</dbReference>
<dbReference type="EMBL" id="JAKRKC020000001">
    <property type="protein sequence ID" value="MCK2216174.1"/>
    <property type="molecule type" value="Genomic_DNA"/>
</dbReference>
<feature type="domain" description="Carrier" evidence="6">
    <location>
        <begin position="2699"/>
        <end position="2774"/>
    </location>
</feature>
<dbReference type="InterPro" id="IPR000873">
    <property type="entry name" value="AMP-dep_synth/lig_dom"/>
</dbReference>
<name>A0ABT0FV09_9ACTN</name>
<dbReference type="SUPFAM" id="SSF47336">
    <property type="entry name" value="ACP-like"/>
    <property type="match status" value="2"/>
</dbReference>
<dbReference type="InterPro" id="IPR010071">
    <property type="entry name" value="AA_adenyl_dom"/>
</dbReference>
<evidence type="ECO:0000259" key="6">
    <source>
        <dbReference type="PROSITE" id="PS50075"/>
    </source>
</evidence>
<dbReference type="Pfam" id="PF00668">
    <property type="entry name" value="Condensation"/>
    <property type="match status" value="2"/>
</dbReference>
<dbReference type="Gene3D" id="3.30.559.30">
    <property type="entry name" value="Nonribosomal peptide synthetase, condensation domain"/>
    <property type="match status" value="2"/>
</dbReference>
<dbReference type="InterPro" id="IPR045851">
    <property type="entry name" value="AMP-bd_C_sf"/>
</dbReference>
<keyword evidence="2" id="KW-0596">Phosphopantetheine</keyword>
<dbReference type="Pfam" id="PF08242">
    <property type="entry name" value="Methyltransf_12"/>
    <property type="match status" value="2"/>
</dbReference>
<evidence type="ECO:0000313" key="8">
    <source>
        <dbReference type="Proteomes" id="UP001317259"/>
    </source>
</evidence>
<accession>A0ABT0FV09</accession>
<dbReference type="InterPro" id="IPR020802">
    <property type="entry name" value="TesA-like"/>
</dbReference>
<dbReference type="Gene3D" id="3.40.50.12780">
    <property type="entry name" value="N-terminal domain of ligase-like"/>
    <property type="match status" value="1"/>
</dbReference>
<dbReference type="InterPro" id="IPR042099">
    <property type="entry name" value="ANL_N_sf"/>
</dbReference>
<dbReference type="InterPro" id="IPR023213">
    <property type="entry name" value="CAT-like_dom_sf"/>
</dbReference>
<evidence type="ECO:0000256" key="4">
    <source>
        <dbReference type="ARBA" id="ARBA00022737"/>
    </source>
</evidence>
<dbReference type="InterPro" id="IPR029058">
    <property type="entry name" value="AB_hydrolase_fold"/>
</dbReference>
<evidence type="ECO:0000256" key="3">
    <source>
        <dbReference type="ARBA" id="ARBA00022553"/>
    </source>
</evidence>
<dbReference type="InterPro" id="IPR020806">
    <property type="entry name" value="PKS_PP-bd"/>
</dbReference>
<dbReference type="NCBIfam" id="TIGR01733">
    <property type="entry name" value="AA-adenyl-dom"/>
    <property type="match status" value="2"/>
</dbReference>
<dbReference type="CDD" id="cd12117">
    <property type="entry name" value="A_NRPS_Srf_like"/>
    <property type="match status" value="1"/>
</dbReference>
<dbReference type="PROSITE" id="PS50075">
    <property type="entry name" value="CARRIER"/>
    <property type="match status" value="2"/>
</dbReference>
<dbReference type="InterPro" id="IPR009081">
    <property type="entry name" value="PP-bd_ACP"/>
</dbReference>
<dbReference type="PROSITE" id="PS00012">
    <property type="entry name" value="PHOSPHOPANTETHEINE"/>
    <property type="match status" value="2"/>
</dbReference>
<dbReference type="SUPFAM" id="SSF52777">
    <property type="entry name" value="CoA-dependent acyltransferases"/>
    <property type="match status" value="4"/>
</dbReference>
<dbReference type="Pfam" id="PF00501">
    <property type="entry name" value="AMP-binding"/>
    <property type="match status" value="2"/>
</dbReference>
<dbReference type="RefSeq" id="WP_247815338.1">
    <property type="nucleotide sequence ID" value="NZ_JAKRKC020000001.1"/>
</dbReference>
<dbReference type="Gene3D" id="2.30.38.10">
    <property type="entry name" value="Luciferase, Domain 3"/>
    <property type="match status" value="1"/>
</dbReference>
<dbReference type="SMART" id="SM00823">
    <property type="entry name" value="PKS_PP"/>
    <property type="match status" value="2"/>
</dbReference>
<gene>
    <name evidence="7" type="ORF">MF672_020565</name>
</gene>
<dbReference type="Gene3D" id="3.40.50.150">
    <property type="entry name" value="Vaccinia Virus protein VP39"/>
    <property type="match status" value="2"/>
</dbReference>
<reference evidence="7 8" key="1">
    <citation type="submission" date="2022-04" db="EMBL/GenBank/DDBJ databases">
        <title>Genome draft of Actinomadura sp. ATCC 31491.</title>
        <authorList>
            <person name="Shi X."/>
            <person name="Du Y."/>
        </authorList>
    </citation>
    <scope>NUCLEOTIDE SEQUENCE [LARGE SCALE GENOMIC DNA]</scope>
    <source>
        <strain evidence="7 8">ATCC 31491</strain>
    </source>
</reference>
<evidence type="ECO:0000256" key="2">
    <source>
        <dbReference type="ARBA" id="ARBA00022450"/>
    </source>
</evidence>
<keyword evidence="4" id="KW-0677">Repeat</keyword>
<dbReference type="CDD" id="cd05930">
    <property type="entry name" value="A_NRPS"/>
    <property type="match status" value="1"/>
</dbReference>
<dbReference type="PANTHER" id="PTHR45527:SF1">
    <property type="entry name" value="FATTY ACID SYNTHASE"/>
    <property type="match status" value="1"/>
</dbReference>
<proteinExistence type="predicted"/>
<dbReference type="SMART" id="SM00824">
    <property type="entry name" value="PKS_TE"/>
    <property type="match status" value="1"/>
</dbReference>
<organism evidence="7 8">
    <name type="scientific">Actinomadura luzonensis</name>
    <dbReference type="NCBI Taxonomy" id="2805427"/>
    <lineage>
        <taxon>Bacteria</taxon>
        <taxon>Bacillati</taxon>
        <taxon>Actinomycetota</taxon>
        <taxon>Actinomycetes</taxon>
        <taxon>Streptosporangiales</taxon>
        <taxon>Thermomonosporaceae</taxon>
        <taxon>Actinomadura</taxon>
    </lineage>
</organism>
<dbReference type="InterPro" id="IPR036736">
    <property type="entry name" value="ACP-like_sf"/>
</dbReference>
<protein>
    <submittedName>
        <fullName evidence="7">Amino acid adenylation domain-containing protein</fullName>
    </submittedName>
</protein>
<dbReference type="InterPro" id="IPR013217">
    <property type="entry name" value="Methyltransf_12"/>
</dbReference>
<keyword evidence="8" id="KW-1185">Reference proteome</keyword>
<keyword evidence="3" id="KW-0597">Phosphoprotein</keyword>
<dbReference type="Gene3D" id="3.30.300.30">
    <property type="match status" value="4"/>
</dbReference>
<dbReference type="Proteomes" id="UP001317259">
    <property type="component" value="Unassembled WGS sequence"/>
</dbReference>
<dbReference type="InterPro" id="IPR020845">
    <property type="entry name" value="AMP-binding_CS"/>
</dbReference>
<comment type="caution">
    <text evidence="7">The sequence shown here is derived from an EMBL/GenBank/DDBJ whole genome shotgun (WGS) entry which is preliminary data.</text>
</comment>
<dbReference type="InterPro" id="IPR006162">
    <property type="entry name" value="Ppantetheine_attach_site"/>
</dbReference>